<reference evidence="2" key="1">
    <citation type="journal article" date="2024" name="Front. Bioeng. Biotechnol.">
        <title>Genome-scale model development and genomic sequencing of the oleaginous clade Lipomyces.</title>
        <authorList>
            <person name="Czajka J.J."/>
            <person name="Han Y."/>
            <person name="Kim J."/>
            <person name="Mondo S.J."/>
            <person name="Hofstad B.A."/>
            <person name="Robles A."/>
            <person name="Haridas S."/>
            <person name="Riley R."/>
            <person name="LaButti K."/>
            <person name="Pangilinan J."/>
            <person name="Andreopoulos W."/>
            <person name="Lipzen A."/>
            <person name="Yan J."/>
            <person name="Wang M."/>
            <person name="Ng V."/>
            <person name="Grigoriev I.V."/>
            <person name="Spatafora J.W."/>
            <person name="Magnuson J.K."/>
            <person name="Baker S.E."/>
            <person name="Pomraning K.R."/>
        </authorList>
    </citation>
    <scope>NUCLEOTIDE SEQUENCE [LARGE SCALE GENOMIC DNA]</scope>
    <source>
        <strain evidence="2">CBS 7786</strain>
    </source>
</reference>
<protein>
    <submittedName>
        <fullName evidence="1">Membrane-associating domain-containing protein</fullName>
    </submittedName>
</protein>
<proteinExistence type="predicted"/>
<evidence type="ECO:0000313" key="1">
    <source>
        <dbReference type="EMBL" id="KAK9241273.1"/>
    </source>
</evidence>
<sequence>MPLSSFSLTLLSILRLAQLVIAIICLGLAAETVNSFTTDAGYLVFVSAWTLLALVYLVFAPSYWPAAVGHRLMPFGVEILTNVFWFTAFIVMASIYGPGSCSYYDDYYDGYYYYWGYYSNTKTACEASKAAIAFAAVTWVLFVLTSLLMSSELFGTPAFFKRTGAAAAAGAAGGPTDVEAVAGAGEGAADSALAEKTVGEPAPILEPAVPVPAYSSPQQPAPLPAETAVVAPADSAEPEKPV</sequence>
<gene>
    <name evidence="1" type="ORF">V1525DRAFT_4762</name>
</gene>
<keyword evidence="2" id="KW-1185">Reference proteome</keyword>
<name>A0ACC3TBE9_LIPKO</name>
<comment type="caution">
    <text evidence="1">The sequence shown here is derived from an EMBL/GenBank/DDBJ whole genome shotgun (WGS) entry which is preliminary data.</text>
</comment>
<evidence type="ECO:0000313" key="2">
    <source>
        <dbReference type="Proteomes" id="UP001433508"/>
    </source>
</evidence>
<dbReference type="EMBL" id="MU971335">
    <property type="protein sequence ID" value="KAK9241273.1"/>
    <property type="molecule type" value="Genomic_DNA"/>
</dbReference>
<accession>A0ACC3TBE9</accession>
<dbReference type="Proteomes" id="UP001433508">
    <property type="component" value="Unassembled WGS sequence"/>
</dbReference>
<organism evidence="1 2">
    <name type="scientific">Lipomyces kononenkoae</name>
    <name type="common">Yeast</name>
    <dbReference type="NCBI Taxonomy" id="34357"/>
    <lineage>
        <taxon>Eukaryota</taxon>
        <taxon>Fungi</taxon>
        <taxon>Dikarya</taxon>
        <taxon>Ascomycota</taxon>
        <taxon>Saccharomycotina</taxon>
        <taxon>Lipomycetes</taxon>
        <taxon>Lipomycetales</taxon>
        <taxon>Lipomycetaceae</taxon>
        <taxon>Lipomyces</taxon>
    </lineage>
</organism>